<organism evidence="3 4">
    <name type="scientific">Nocardia huaxiensis</name>
    <dbReference type="NCBI Taxonomy" id="2755382"/>
    <lineage>
        <taxon>Bacteria</taxon>
        <taxon>Bacillati</taxon>
        <taxon>Actinomycetota</taxon>
        <taxon>Actinomycetes</taxon>
        <taxon>Mycobacteriales</taxon>
        <taxon>Nocardiaceae</taxon>
        <taxon>Nocardia</taxon>
    </lineage>
</organism>
<dbReference type="KEGG" id="nhu:H0264_30525"/>
<evidence type="ECO:0000313" key="3">
    <source>
        <dbReference type="EMBL" id="QLY29549.1"/>
    </source>
</evidence>
<dbReference type="Pfam" id="PF13472">
    <property type="entry name" value="Lipase_GDSL_2"/>
    <property type="match status" value="1"/>
</dbReference>
<dbReference type="InterPro" id="IPR013830">
    <property type="entry name" value="SGNH_hydro"/>
</dbReference>
<gene>
    <name evidence="3" type="ORF">H0264_30525</name>
</gene>
<proteinExistence type="predicted"/>
<protein>
    <submittedName>
        <fullName evidence="3">SGNH/GDSL hydrolase family protein</fullName>
    </submittedName>
</protein>
<dbReference type="InterPro" id="IPR053140">
    <property type="entry name" value="GDSL_Rv0518-like"/>
</dbReference>
<name>A0A7D6ZV74_9NOCA</name>
<dbReference type="EMBL" id="CP059399">
    <property type="protein sequence ID" value="QLY29549.1"/>
    <property type="molecule type" value="Genomic_DNA"/>
</dbReference>
<evidence type="ECO:0000259" key="2">
    <source>
        <dbReference type="Pfam" id="PF13472"/>
    </source>
</evidence>
<dbReference type="PANTHER" id="PTHR43784:SF2">
    <property type="entry name" value="GDSL-LIKE LIPASE_ACYLHYDROLASE, PUTATIVE (AFU_ORTHOLOGUE AFUA_2G00820)-RELATED"/>
    <property type="match status" value="1"/>
</dbReference>
<reference evidence="3 4" key="1">
    <citation type="submission" date="2020-07" db="EMBL/GenBank/DDBJ databases">
        <authorList>
            <person name="Zhuang K."/>
            <person name="Ran Y."/>
        </authorList>
    </citation>
    <scope>NUCLEOTIDE SEQUENCE [LARGE SCALE GENOMIC DNA]</scope>
    <source>
        <strain evidence="3 4">WCH-YHL-001</strain>
    </source>
</reference>
<dbReference type="RefSeq" id="WP_181580753.1">
    <property type="nucleotide sequence ID" value="NZ_CP059399.1"/>
</dbReference>
<dbReference type="Gene3D" id="3.40.50.1110">
    <property type="entry name" value="SGNH hydrolase"/>
    <property type="match status" value="1"/>
</dbReference>
<evidence type="ECO:0000256" key="1">
    <source>
        <dbReference type="SAM" id="MobiDB-lite"/>
    </source>
</evidence>
<dbReference type="Proteomes" id="UP000515512">
    <property type="component" value="Chromosome"/>
</dbReference>
<dbReference type="AlphaFoldDB" id="A0A7D6ZV74"/>
<feature type="domain" description="SGNH hydrolase-type esterase" evidence="2">
    <location>
        <begin position="13"/>
        <end position="185"/>
    </location>
</feature>
<feature type="region of interest" description="Disordered" evidence="1">
    <location>
        <begin position="242"/>
        <end position="266"/>
    </location>
</feature>
<dbReference type="CDD" id="cd01832">
    <property type="entry name" value="SGNH_hydrolase_like_1"/>
    <property type="match status" value="1"/>
</dbReference>
<sequence>MSTIEPVFERYVAIGDSQTEGVGDPGADGMFRGWADRFAGALAEVNPQLRYANLAVRGSRAVDIRRDQLAAAVALKPDLATVVAGMNDLIRPRFDRDALLADLDAMYSALRGTGATVLTFTFPDIGAIAPVARALSNRVRVVNADVRRLAGEHGLVVVDFEPCPATVDRRVWCDDRLHLNPLGHNLVAHAVANTLAMPGFDDTWREPLPPRAADSLAALATAELRWAATYLAPWIGRRLRGTSSRDGSAAKRPVLQPLTPGDSDPR</sequence>
<keyword evidence="4" id="KW-1185">Reference proteome</keyword>
<dbReference type="GO" id="GO:0016787">
    <property type="term" value="F:hydrolase activity"/>
    <property type="evidence" value="ECO:0007669"/>
    <property type="project" value="UniProtKB-KW"/>
</dbReference>
<dbReference type="PANTHER" id="PTHR43784">
    <property type="entry name" value="GDSL-LIKE LIPASE/ACYLHYDROLASE, PUTATIVE (AFU_ORTHOLOGUE AFUA_2G00820)-RELATED"/>
    <property type="match status" value="1"/>
</dbReference>
<evidence type="ECO:0000313" key="4">
    <source>
        <dbReference type="Proteomes" id="UP000515512"/>
    </source>
</evidence>
<accession>A0A7D6ZV74</accession>
<dbReference type="SUPFAM" id="SSF52266">
    <property type="entry name" value="SGNH hydrolase"/>
    <property type="match status" value="1"/>
</dbReference>
<dbReference type="InterPro" id="IPR036514">
    <property type="entry name" value="SGNH_hydro_sf"/>
</dbReference>
<keyword evidence="3" id="KW-0378">Hydrolase</keyword>